<evidence type="ECO:0000313" key="1">
    <source>
        <dbReference type="EMBL" id="AMO21680.1"/>
    </source>
</evidence>
<protein>
    <submittedName>
        <fullName evidence="1">Uncharacterized protein</fullName>
    </submittedName>
</protein>
<dbReference type="AlphaFoldDB" id="A0A127JNU9"/>
<dbReference type="Proteomes" id="UP000070433">
    <property type="component" value="Chromosome"/>
</dbReference>
<gene>
    <name evidence="1" type="ORF">UC35_00835</name>
</gene>
<organism evidence="1 2">
    <name type="scientific">Ramlibacter tataouinensis</name>
    <dbReference type="NCBI Taxonomy" id="94132"/>
    <lineage>
        <taxon>Bacteria</taxon>
        <taxon>Pseudomonadati</taxon>
        <taxon>Pseudomonadota</taxon>
        <taxon>Betaproteobacteria</taxon>
        <taxon>Burkholderiales</taxon>
        <taxon>Comamonadaceae</taxon>
        <taxon>Ramlibacter</taxon>
    </lineage>
</organism>
<evidence type="ECO:0000313" key="2">
    <source>
        <dbReference type="Proteomes" id="UP000070433"/>
    </source>
</evidence>
<sequence length="215" mass="23525">MALAALLTACATQTPPQLEAGIKTVAVVSLMPERVSISTLRGRPFFTPEYSFIDMHGQIERTIWETTANKLAVSRPGWTVKRVAYNPAALLKAYRAGDESALGQFAAQNGLDAIILYTEAFYESMGGQGVGIAQETLPIQRPQLTLVMGNVAAALVDRNGKVAAFSVNRWGTEQWRSATTITEMPLDARTQETFVSELRRLIAVNTSIRMKDLGY</sequence>
<keyword evidence="2" id="KW-1185">Reference proteome</keyword>
<proteinExistence type="predicted"/>
<accession>A0A127JNU9</accession>
<reference evidence="1 2" key="1">
    <citation type="journal article" date="2014" name="Int. J. Syst. Evol. Microbiol.">
        <title>Ramlibacter solisilvae sp. nov., isolated from forest soil, and emended description of the genus Ramlibacter.</title>
        <authorList>
            <person name="Lee H.J."/>
            <person name="Lee S.H."/>
            <person name="Lee S.S."/>
            <person name="Lee J.S."/>
            <person name="Kim Y."/>
            <person name="Kim S.C."/>
            <person name="Jeon C.O."/>
        </authorList>
    </citation>
    <scope>NUCLEOTIDE SEQUENCE [LARGE SCALE GENOMIC DNA]</scope>
    <source>
        <strain evidence="1 2">5-10</strain>
    </source>
</reference>
<name>A0A127JNU9_9BURK</name>
<dbReference type="EMBL" id="CP010951">
    <property type="protein sequence ID" value="AMO21680.1"/>
    <property type="molecule type" value="Genomic_DNA"/>
</dbReference>